<keyword evidence="7" id="KW-1185">Reference proteome</keyword>
<keyword evidence="2" id="KW-0520">NAD</keyword>
<feature type="compositionally biased region" description="Low complexity" evidence="4">
    <location>
        <begin position="8"/>
        <end position="21"/>
    </location>
</feature>
<dbReference type="InterPro" id="IPR005886">
    <property type="entry name" value="UDP_G4E"/>
</dbReference>
<dbReference type="InterPro" id="IPR001509">
    <property type="entry name" value="Epimerase_deHydtase"/>
</dbReference>
<protein>
    <recommendedName>
        <fullName evidence="5">NAD-dependent epimerase/dehydratase domain-containing protein</fullName>
    </recommendedName>
</protein>
<dbReference type="Gene3D" id="3.40.50.720">
    <property type="entry name" value="NAD(P)-binding Rossmann-like Domain"/>
    <property type="match status" value="1"/>
</dbReference>
<proteinExistence type="predicted"/>
<evidence type="ECO:0000256" key="1">
    <source>
        <dbReference type="ARBA" id="ARBA00001911"/>
    </source>
</evidence>
<dbReference type="EMBL" id="LKCW01000044">
    <property type="protein sequence ID" value="KPM42670.1"/>
    <property type="molecule type" value="Genomic_DNA"/>
</dbReference>
<evidence type="ECO:0000313" key="7">
    <source>
        <dbReference type="Proteomes" id="UP000050424"/>
    </source>
</evidence>
<reference evidence="6 7" key="1">
    <citation type="submission" date="2015-09" db="EMBL/GenBank/DDBJ databases">
        <title>Draft genome of a European isolate of the apple canker pathogen Neonectria ditissima.</title>
        <authorList>
            <person name="Gomez-Cortecero A."/>
            <person name="Harrison R.J."/>
            <person name="Armitage A.D."/>
        </authorList>
    </citation>
    <scope>NUCLEOTIDE SEQUENCE [LARGE SCALE GENOMIC DNA]</scope>
    <source>
        <strain evidence="6 7">R09/05</strain>
    </source>
</reference>
<dbReference type="GO" id="GO:0006012">
    <property type="term" value="P:galactose metabolic process"/>
    <property type="evidence" value="ECO:0007669"/>
    <property type="project" value="InterPro"/>
</dbReference>
<dbReference type="PANTHER" id="PTHR43725:SF3">
    <property type="entry name" value="UDP-GLUCOSE 4-EPIMERASE (EUROFUNG)"/>
    <property type="match status" value="1"/>
</dbReference>
<name>A0A0P7AXE4_9HYPO</name>
<comment type="cofactor">
    <cofactor evidence="1">
        <name>NAD(+)</name>
        <dbReference type="ChEBI" id="CHEBI:57540"/>
    </cofactor>
</comment>
<feature type="domain" description="NAD-dependent epimerase/dehydratase" evidence="5">
    <location>
        <begin position="49"/>
        <end position="356"/>
    </location>
</feature>
<accession>A0A0P7AXE4</accession>
<dbReference type="OrthoDB" id="9402762at2759"/>
<dbReference type="NCBIfam" id="TIGR01179">
    <property type="entry name" value="galE"/>
    <property type="match status" value="1"/>
</dbReference>
<dbReference type="FunFam" id="3.40.50.720:FF:000418">
    <property type="entry name" value="UDP-glucose 4-epimerase 5"/>
    <property type="match status" value="1"/>
</dbReference>
<dbReference type="Pfam" id="PF01370">
    <property type="entry name" value="Epimerase"/>
    <property type="match status" value="1"/>
</dbReference>
<evidence type="ECO:0000256" key="4">
    <source>
        <dbReference type="SAM" id="MobiDB-lite"/>
    </source>
</evidence>
<dbReference type="PANTHER" id="PTHR43725">
    <property type="entry name" value="UDP-GLUCOSE 4-EPIMERASE"/>
    <property type="match status" value="1"/>
</dbReference>
<evidence type="ECO:0000256" key="2">
    <source>
        <dbReference type="ARBA" id="ARBA00023027"/>
    </source>
</evidence>
<evidence type="ECO:0000256" key="3">
    <source>
        <dbReference type="ARBA" id="ARBA00023235"/>
    </source>
</evidence>
<evidence type="ECO:0000259" key="5">
    <source>
        <dbReference type="Pfam" id="PF01370"/>
    </source>
</evidence>
<gene>
    <name evidence="6" type="ORF">AK830_g3863</name>
</gene>
<organism evidence="6 7">
    <name type="scientific">Neonectria ditissima</name>
    <dbReference type="NCBI Taxonomy" id="78410"/>
    <lineage>
        <taxon>Eukaryota</taxon>
        <taxon>Fungi</taxon>
        <taxon>Dikarya</taxon>
        <taxon>Ascomycota</taxon>
        <taxon>Pezizomycotina</taxon>
        <taxon>Sordariomycetes</taxon>
        <taxon>Hypocreomycetidae</taxon>
        <taxon>Hypocreales</taxon>
        <taxon>Nectriaceae</taxon>
        <taxon>Neonectria</taxon>
    </lineage>
</organism>
<comment type="caution">
    <text evidence="6">The sequence shown here is derived from an EMBL/GenBank/DDBJ whole genome shotgun (WGS) entry which is preliminary data.</text>
</comment>
<dbReference type="GO" id="GO:0005829">
    <property type="term" value="C:cytosol"/>
    <property type="evidence" value="ECO:0007669"/>
    <property type="project" value="TreeGrafter"/>
</dbReference>
<evidence type="ECO:0000313" key="6">
    <source>
        <dbReference type="EMBL" id="KPM42670.1"/>
    </source>
</evidence>
<dbReference type="AlphaFoldDB" id="A0A0P7AXE4"/>
<keyword evidence="3" id="KW-0413">Isomerase</keyword>
<dbReference type="Gene3D" id="3.90.25.10">
    <property type="entry name" value="UDP-galactose 4-epimerase, domain 1"/>
    <property type="match status" value="1"/>
</dbReference>
<dbReference type="SUPFAM" id="SSF51735">
    <property type="entry name" value="NAD(P)-binding Rossmann-fold domains"/>
    <property type="match status" value="1"/>
</dbReference>
<dbReference type="GO" id="GO:0003978">
    <property type="term" value="F:UDP-glucose 4-epimerase activity"/>
    <property type="evidence" value="ECO:0007669"/>
    <property type="project" value="InterPro"/>
</dbReference>
<dbReference type="InterPro" id="IPR036291">
    <property type="entry name" value="NAD(P)-bd_dom_sf"/>
</dbReference>
<dbReference type="STRING" id="78410.A0A0P7AXE4"/>
<sequence length="433" mass="47084">METNRPASISSSSSSVSLSGSSAATTHDAEFHIGHAPSARSQALDTNFILVTGGLGYIGSHTSLELLKAGYNVIIVDDLSNSFHSVFTRVRKLAEINCKEMGKTMPILHFHKVDYRSKSMRFLLESYSDFVPSSSDESAGLVRRSRVAGVIHFAAFKSVTDSIEKPVEYYRNNVSGLVDLVELLGKHDIRNFVFSSSATVYGTKADEGRPLKEEDVVHHPETYIDEDGKEQTRMPQATGLLSPYARTKYFCEAILADIAHSDPAWNIIALRYFNPIGCDASGLLGEDPKGIPTNLYPVITQVLTGQREQLDIFGSDWDTRDGTAIRDFIHVSDLARGHIAAVGASIDAPFRTFNLGTGTGTTVREAVDSLQAASGKSIPVTLAPRREGDVGSCVAANQRATEELGWKTTESITQCASDLWNFVSKAQGIQTPM</sequence>
<feature type="region of interest" description="Disordered" evidence="4">
    <location>
        <begin position="1"/>
        <end position="21"/>
    </location>
</feature>
<dbReference type="Proteomes" id="UP000050424">
    <property type="component" value="Unassembled WGS sequence"/>
</dbReference>